<keyword evidence="3" id="KW-1185">Reference proteome</keyword>
<dbReference type="Proteomes" id="UP000184532">
    <property type="component" value="Unassembled WGS sequence"/>
</dbReference>
<accession>A0A1M5N7A4</accession>
<evidence type="ECO:0000259" key="1">
    <source>
        <dbReference type="Pfam" id="PF12728"/>
    </source>
</evidence>
<dbReference type="AlphaFoldDB" id="A0A1M5N7A4"/>
<dbReference type="NCBIfam" id="TIGR01764">
    <property type="entry name" value="excise"/>
    <property type="match status" value="1"/>
</dbReference>
<name>A0A1M5N7A4_9FLAO</name>
<dbReference type="STRING" id="570519.SAMN04488116_2701"/>
<reference evidence="3" key="1">
    <citation type="submission" date="2016-11" db="EMBL/GenBank/DDBJ databases">
        <authorList>
            <person name="Varghese N."/>
            <person name="Submissions S."/>
        </authorList>
    </citation>
    <scope>NUCLEOTIDE SEQUENCE [LARGE SCALE GENOMIC DNA]</scope>
    <source>
        <strain evidence="3">DSM 22638</strain>
    </source>
</reference>
<evidence type="ECO:0000313" key="2">
    <source>
        <dbReference type="EMBL" id="SHG85486.1"/>
    </source>
</evidence>
<dbReference type="SUPFAM" id="SSF46955">
    <property type="entry name" value="Putative DNA-binding domain"/>
    <property type="match status" value="1"/>
</dbReference>
<dbReference type="InterPro" id="IPR041657">
    <property type="entry name" value="HTH_17"/>
</dbReference>
<dbReference type="Pfam" id="PF12728">
    <property type="entry name" value="HTH_17"/>
    <property type="match status" value="1"/>
</dbReference>
<organism evidence="2 3">
    <name type="scientific">Flagellimonas flava</name>
    <dbReference type="NCBI Taxonomy" id="570519"/>
    <lineage>
        <taxon>Bacteria</taxon>
        <taxon>Pseudomonadati</taxon>
        <taxon>Bacteroidota</taxon>
        <taxon>Flavobacteriia</taxon>
        <taxon>Flavobacteriales</taxon>
        <taxon>Flavobacteriaceae</taxon>
        <taxon>Flagellimonas</taxon>
    </lineage>
</organism>
<dbReference type="RefSeq" id="WP_073180494.1">
    <property type="nucleotide sequence ID" value="NZ_FQWL01000004.1"/>
</dbReference>
<feature type="domain" description="Helix-turn-helix" evidence="1">
    <location>
        <begin position="18"/>
        <end position="63"/>
    </location>
</feature>
<sequence length="67" mass="7785">MPYISPKEVVHLEIQNQYLTKRECSQLLKVSQSTIDKYRREGFLKAYKIGATVLFKRAEVEAAIIQL</sequence>
<proteinExistence type="predicted"/>
<dbReference type="EMBL" id="FQWL01000004">
    <property type="protein sequence ID" value="SHG85486.1"/>
    <property type="molecule type" value="Genomic_DNA"/>
</dbReference>
<dbReference type="GO" id="GO:0003677">
    <property type="term" value="F:DNA binding"/>
    <property type="evidence" value="ECO:0007669"/>
    <property type="project" value="InterPro"/>
</dbReference>
<dbReference type="OrthoDB" id="1097811at2"/>
<protein>
    <submittedName>
        <fullName evidence="2">Transcriptional regulator, AlpA family</fullName>
    </submittedName>
</protein>
<dbReference type="InterPro" id="IPR009061">
    <property type="entry name" value="DNA-bd_dom_put_sf"/>
</dbReference>
<gene>
    <name evidence="2" type="ORF">SAMN04488116_2701</name>
</gene>
<dbReference type="InterPro" id="IPR010093">
    <property type="entry name" value="SinI_DNA-bd"/>
</dbReference>
<evidence type="ECO:0000313" key="3">
    <source>
        <dbReference type="Proteomes" id="UP000184532"/>
    </source>
</evidence>